<name>A0A2K8PGC5_STRLA</name>
<evidence type="ECO:0000256" key="1">
    <source>
        <dbReference type="SAM" id="MobiDB-lite"/>
    </source>
</evidence>
<reference evidence="2 3" key="1">
    <citation type="submission" date="2017-11" db="EMBL/GenBank/DDBJ databases">
        <title>Complete genome sequence of Streptomyces lavendulae subsp. lavendulae CCM 3239 (formerly 'Streptomyces aureofaciens CCM 3239'), the producer of the angucycline-type antibiotic auricin.</title>
        <authorList>
            <person name="Busche T."/>
            <person name="Novakova R."/>
            <person name="Al'Dilaimi A."/>
            <person name="Homerova D."/>
            <person name="Feckova L."/>
            <person name="Rezuchova B."/>
            <person name="Mingyar E."/>
            <person name="Csolleiova D."/>
            <person name="Bekeova C."/>
            <person name="Winkler A."/>
            <person name="Sevcikova B."/>
            <person name="Kalinowski J."/>
            <person name="Kormanec J."/>
            <person name="Ruckert C."/>
        </authorList>
    </citation>
    <scope>NUCLEOTIDE SEQUENCE [LARGE SCALE GENOMIC DNA]</scope>
    <source>
        <strain evidence="2 3">CCM 3239</strain>
    </source>
</reference>
<dbReference type="EMBL" id="CP024985">
    <property type="protein sequence ID" value="ATZ25190.1"/>
    <property type="molecule type" value="Genomic_DNA"/>
</dbReference>
<keyword evidence="3" id="KW-1185">Reference proteome</keyword>
<accession>A0A2K8PGC5</accession>
<organism evidence="2 3">
    <name type="scientific">Streptomyces lavendulae subsp. lavendulae</name>
    <dbReference type="NCBI Taxonomy" id="58340"/>
    <lineage>
        <taxon>Bacteria</taxon>
        <taxon>Bacillati</taxon>
        <taxon>Actinomycetota</taxon>
        <taxon>Actinomycetes</taxon>
        <taxon>Kitasatosporales</taxon>
        <taxon>Streptomycetaceae</taxon>
        <taxon>Streptomyces</taxon>
    </lineage>
</organism>
<proteinExistence type="predicted"/>
<dbReference type="GeneID" id="49384385"/>
<dbReference type="AlphaFoldDB" id="A0A2K8PGC5"/>
<feature type="compositionally biased region" description="Gly residues" evidence="1">
    <location>
        <begin position="30"/>
        <end position="40"/>
    </location>
</feature>
<dbReference type="Proteomes" id="UP000231791">
    <property type="component" value="Chromosome"/>
</dbReference>
<feature type="region of interest" description="Disordered" evidence="1">
    <location>
        <begin position="168"/>
        <end position="208"/>
    </location>
</feature>
<gene>
    <name evidence="2" type="ORF">SLAV_16700</name>
</gene>
<dbReference type="RefSeq" id="WP_051841266.1">
    <property type="nucleotide sequence ID" value="NZ_CP024985.1"/>
</dbReference>
<evidence type="ECO:0000313" key="3">
    <source>
        <dbReference type="Proteomes" id="UP000231791"/>
    </source>
</evidence>
<sequence>MLAGTARRVRFGTVLAVVVLSLTGFSTHGGSSGSGSGGGCSSSKSSGTAKSSGKSSSKTTKKSYGGTDATPAASPSPTGPPATTTLISCGDVTDPSTTVEVTSLLGRAATFEVSMYREEAGGAVIETTSGRIALPAHGTGRTVIAMKNRARADAVAACRISAVHVVPDASATPGATPSPAPGTDRSGSKSTPKPGPKATGKAAATSRP</sequence>
<evidence type="ECO:0000313" key="2">
    <source>
        <dbReference type="EMBL" id="ATZ25190.1"/>
    </source>
</evidence>
<dbReference type="KEGG" id="slx:SLAV_16700"/>
<feature type="region of interest" description="Disordered" evidence="1">
    <location>
        <begin position="28"/>
        <end position="93"/>
    </location>
</feature>
<protein>
    <submittedName>
        <fullName evidence="2">Uncharacterized protein</fullName>
    </submittedName>
</protein>
<feature type="compositionally biased region" description="Low complexity" evidence="1">
    <location>
        <begin position="41"/>
        <end position="85"/>
    </location>
</feature>